<comment type="caution">
    <text evidence="1">The sequence shown here is derived from an EMBL/GenBank/DDBJ whole genome shotgun (WGS) entry which is preliminary data.</text>
</comment>
<keyword evidence="2" id="KW-1185">Reference proteome</keyword>
<dbReference type="Proteomes" id="UP001499852">
    <property type="component" value="Unassembled WGS sequence"/>
</dbReference>
<sequence length="166" mass="17133">MRSIPEVGNGRSRELCEALELARRTLQADHFRFFTSNHSRPVTATIKTMMMLHGVDEVGSSLGVVSGFASGAIGVGGCTTGGFGAGVVSVVCGSAVPGVVLGDGFKAANRLLLYFSDATICLESGMLESDGSIATATSSASMSIADLVSLSLGSSSFHTDDRDRTY</sequence>
<protein>
    <submittedName>
        <fullName evidence="1">Uncharacterized protein</fullName>
    </submittedName>
</protein>
<accession>A0ABP9PKS5</accession>
<gene>
    <name evidence="1" type="ORF">GCM10023213_44090</name>
</gene>
<evidence type="ECO:0000313" key="1">
    <source>
        <dbReference type="EMBL" id="GAA5148230.1"/>
    </source>
</evidence>
<organism evidence="1 2">
    <name type="scientific">Prosthecobacter algae</name>
    <dbReference type="NCBI Taxonomy" id="1144682"/>
    <lineage>
        <taxon>Bacteria</taxon>
        <taxon>Pseudomonadati</taxon>
        <taxon>Verrucomicrobiota</taxon>
        <taxon>Verrucomicrobiia</taxon>
        <taxon>Verrucomicrobiales</taxon>
        <taxon>Verrucomicrobiaceae</taxon>
        <taxon>Prosthecobacter</taxon>
    </lineage>
</organism>
<name>A0ABP9PKS5_9BACT</name>
<evidence type="ECO:0000313" key="2">
    <source>
        <dbReference type="Proteomes" id="UP001499852"/>
    </source>
</evidence>
<proteinExistence type="predicted"/>
<dbReference type="EMBL" id="BAABIA010000011">
    <property type="protein sequence ID" value="GAA5148230.1"/>
    <property type="molecule type" value="Genomic_DNA"/>
</dbReference>
<reference evidence="2" key="1">
    <citation type="journal article" date="2019" name="Int. J. Syst. Evol. Microbiol.">
        <title>The Global Catalogue of Microorganisms (GCM) 10K type strain sequencing project: providing services to taxonomists for standard genome sequencing and annotation.</title>
        <authorList>
            <consortium name="The Broad Institute Genomics Platform"/>
            <consortium name="The Broad Institute Genome Sequencing Center for Infectious Disease"/>
            <person name="Wu L."/>
            <person name="Ma J."/>
        </authorList>
    </citation>
    <scope>NUCLEOTIDE SEQUENCE [LARGE SCALE GENOMIC DNA]</scope>
    <source>
        <strain evidence="2">JCM 18053</strain>
    </source>
</reference>